<dbReference type="FunCoup" id="F2TW61">
    <property type="interactions" value="1244"/>
</dbReference>
<proteinExistence type="inferred from homology"/>
<sequence>MSVFPSEMVRVVAEAGRFPTITDDVCRVLAADLEYRIREIAQDAAKFTRHGRRRRMTTDDINAAMRVRNMEPVYGYPSGSHTGTVESLFKRAKESDVFYIPDTVKRVHEIIGAPLPSMPAEMTFTSHWLAIEGEQPTIPQNPPVHTTHTAEPEEGQEPAAKAPKLKEGKPREEVEIKQLEKHTLSREQQLLFNYIIKDLLGADKTAKQAALKTLSTDHGLHQLVPFFMEFIRSQTTEHASDPNAIASVVGMVDALVQNNNVYLEPYLHHVIPVVATCAVSKKLASYAPDHLALRVRAAQVAVSICVKYGTKYHDLQPRILKVFQDVLKRRRSLLSYYGAIKGLAAFGPRVVDLYLVDAAPEAMRLISLRRRDATEFSIVIAALRDALLEAYKFLVVDGHAASIPETRQRYAALVDVVPELSLPALPTDTTTASSDGDDDGKTTEGSVGASAGQTPAEGTAAATEGDAMDTTSPGSGGSRDDAAEDVQAASSKPQGEEDQQQHPRSPADKEERKSVEQKDDAVKGQKGAGNEDGEAKDKQDAGGEEDTKEKQKEGTKKDDDAKETLTGTGDDTAQMDTAEDAAN</sequence>
<dbReference type="EMBL" id="GL832955">
    <property type="protein sequence ID" value="EGD72307.1"/>
    <property type="molecule type" value="Genomic_DNA"/>
</dbReference>
<dbReference type="InParanoid" id="F2TW61"/>
<dbReference type="CDD" id="cd08050">
    <property type="entry name" value="TAF6C"/>
    <property type="match status" value="1"/>
</dbReference>
<dbReference type="GO" id="GO:0016251">
    <property type="term" value="F:RNA polymerase II general transcription initiation factor activity"/>
    <property type="evidence" value="ECO:0007669"/>
    <property type="project" value="InterPro"/>
</dbReference>
<feature type="compositionally biased region" description="Low complexity" evidence="6">
    <location>
        <begin position="454"/>
        <end position="471"/>
    </location>
</feature>
<dbReference type="Pfam" id="PF07571">
    <property type="entry name" value="TAF6_C"/>
    <property type="match status" value="1"/>
</dbReference>
<dbReference type="Gene3D" id="1.25.40.770">
    <property type="entry name" value="TAF6, C-terminal HEAT repeat domain"/>
    <property type="match status" value="1"/>
</dbReference>
<evidence type="ECO:0000256" key="3">
    <source>
        <dbReference type="ARBA" id="ARBA00023015"/>
    </source>
</evidence>
<dbReference type="FunFam" id="1.25.40.770:FF:000001">
    <property type="entry name" value="Transcription initiation factor TFIID subunit 6"/>
    <property type="match status" value="1"/>
</dbReference>
<dbReference type="InterPro" id="IPR046344">
    <property type="entry name" value="TAF6_C_sf"/>
</dbReference>
<dbReference type="Proteomes" id="UP000007799">
    <property type="component" value="Unassembled WGS sequence"/>
</dbReference>
<evidence type="ECO:0000256" key="1">
    <source>
        <dbReference type="ARBA" id="ARBA00004123"/>
    </source>
</evidence>
<dbReference type="RefSeq" id="XP_004998877.1">
    <property type="nucleotide sequence ID" value="XM_004998820.1"/>
</dbReference>
<feature type="compositionally biased region" description="Basic and acidic residues" evidence="6">
    <location>
        <begin position="533"/>
        <end position="563"/>
    </location>
</feature>
<dbReference type="GO" id="GO:0046982">
    <property type="term" value="F:protein heterodimerization activity"/>
    <property type="evidence" value="ECO:0007669"/>
    <property type="project" value="InterPro"/>
</dbReference>
<evidence type="ECO:0000256" key="4">
    <source>
        <dbReference type="ARBA" id="ARBA00023163"/>
    </source>
</evidence>
<dbReference type="SUPFAM" id="SSF47113">
    <property type="entry name" value="Histone-fold"/>
    <property type="match status" value="1"/>
</dbReference>
<evidence type="ECO:0000313" key="8">
    <source>
        <dbReference type="EMBL" id="EGD72307.1"/>
    </source>
</evidence>
<dbReference type="STRING" id="946362.F2TW61"/>
<dbReference type="GeneID" id="16067762"/>
<dbReference type="GO" id="GO:0046695">
    <property type="term" value="C:SLIK (SAGA-like) complex"/>
    <property type="evidence" value="ECO:0007669"/>
    <property type="project" value="InterPro"/>
</dbReference>
<organism evidence="9">
    <name type="scientific">Salpingoeca rosetta (strain ATCC 50818 / BSB-021)</name>
    <dbReference type="NCBI Taxonomy" id="946362"/>
    <lineage>
        <taxon>Eukaryota</taxon>
        <taxon>Choanoflagellata</taxon>
        <taxon>Craspedida</taxon>
        <taxon>Salpingoecidae</taxon>
        <taxon>Salpingoeca</taxon>
    </lineage>
</organism>
<dbReference type="eggNOG" id="KOG2549">
    <property type="taxonomic scope" value="Eukaryota"/>
</dbReference>
<feature type="region of interest" description="Disordered" evidence="6">
    <location>
        <begin position="135"/>
        <end position="171"/>
    </location>
</feature>
<keyword evidence="5" id="KW-0539">Nucleus</keyword>
<feature type="domain" description="TATA box binding protein associated factor (TAF) histone-like fold" evidence="7">
    <location>
        <begin position="2"/>
        <end position="66"/>
    </location>
</feature>
<gene>
    <name evidence="8" type="ORF">PTSG_00325</name>
</gene>
<feature type="region of interest" description="Disordered" evidence="6">
    <location>
        <begin position="424"/>
        <end position="583"/>
    </location>
</feature>
<keyword evidence="4" id="KW-0804">Transcription</keyword>
<dbReference type="SMART" id="SM00803">
    <property type="entry name" value="TAF"/>
    <property type="match status" value="1"/>
</dbReference>
<dbReference type="InterPro" id="IPR009072">
    <property type="entry name" value="Histone-fold"/>
</dbReference>
<dbReference type="OrthoDB" id="361039at2759"/>
<feature type="compositionally biased region" description="Polar residues" evidence="6">
    <location>
        <begin position="565"/>
        <end position="575"/>
    </location>
</feature>
<comment type="similarity">
    <text evidence="2">Belongs to the TAF6 family.</text>
</comment>
<dbReference type="InterPro" id="IPR037796">
    <property type="entry name" value="TAF6"/>
</dbReference>
<dbReference type="Pfam" id="PF02969">
    <property type="entry name" value="TAF"/>
    <property type="match status" value="1"/>
</dbReference>
<dbReference type="GO" id="GO:0051123">
    <property type="term" value="P:RNA polymerase II preinitiation complex assembly"/>
    <property type="evidence" value="ECO:0007669"/>
    <property type="project" value="TreeGrafter"/>
</dbReference>
<dbReference type="GO" id="GO:0005669">
    <property type="term" value="C:transcription factor TFIID complex"/>
    <property type="evidence" value="ECO:0007669"/>
    <property type="project" value="InterPro"/>
</dbReference>
<dbReference type="GO" id="GO:0003713">
    <property type="term" value="F:transcription coactivator activity"/>
    <property type="evidence" value="ECO:0007669"/>
    <property type="project" value="TreeGrafter"/>
</dbReference>
<evidence type="ECO:0000313" key="9">
    <source>
        <dbReference type="Proteomes" id="UP000007799"/>
    </source>
</evidence>
<dbReference type="InterPro" id="IPR011442">
    <property type="entry name" value="TAF6_C"/>
</dbReference>
<dbReference type="OMA" id="QARANDM"/>
<dbReference type="PANTHER" id="PTHR10221">
    <property type="entry name" value="TRANSCRIPTION INITIATION FACTOR TFIID SUBUNIT 6"/>
    <property type="match status" value="1"/>
</dbReference>
<dbReference type="CDD" id="cd22931">
    <property type="entry name" value="HFD_TAF6"/>
    <property type="match status" value="1"/>
</dbReference>
<evidence type="ECO:0000256" key="5">
    <source>
        <dbReference type="ARBA" id="ARBA00023242"/>
    </source>
</evidence>
<evidence type="ECO:0000256" key="6">
    <source>
        <dbReference type="SAM" id="MobiDB-lite"/>
    </source>
</evidence>
<evidence type="ECO:0000259" key="7">
    <source>
        <dbReference type="SMART" id="SM00803"/>
    </source>
</evidence>
<feature type="compositionally biased region" description="Basic and acidic residues" evidence="6">
    <location>
        <begin position="499"/>
        <end position="523"/>
    </location>
</feature>
<accession>F2TW61</accession>
<comment type="subcellular location">
    <subcellularLocation>
        <location evidence="1">Nucleus</location>
    </subcellularLocation>
</comment>
<keyword evidence="3" id="KW-0805">Transcription regulation</keyword>
<dbReference type="KEGG" id="sre:PTSG_00325"/>
<dbReference type="GO" id="GO:0000124">
    <property type="term" value="C:SAGA complex"/>
    <property type="evidence" value="ECO:0007669"/>
    <property type="project" value="InterPro"/>
</dbReference>
<keyword evidence="9" id="KW-1185">Reference proteome</keyword>
<evidence type="ECO:0000256" key="2">
    <source>
        <dbReference type="ARBA" id="ARBA00007688"/>
    </source>
</evidence>
<reference evidence="8" key="1">
    <citation type="submission" date="2009-08" db="EMBL/GenBank/DDBJ databases">
        <title>Annotation of Salpingoeca rosetta.</title>
        <authorList>
            <consortium name="The Broad Institute Genome Sequencing Platform"/>
            <person name="Russ C."/>
            <person name="Cuomo C."/>
            <person name="Burger G."/>
            <person name="Gray M.W."/>
            <person name="Holland P.W.H."/>
            <person name="King N."/>
            <person name="Lang F.B.F."/>
            <person name="Roger A.J."/>
            <person name="Ruiz-Trillo I."/>
            <person name="Young S.K."/>
            <person name="Zeng Q."/>
            <person name="Gargeya S."/>
            <person name="Alvarado L."/>
            <person name="Berlin A."/>
            <person name="Chapman S.B."/>
            <person name="Chen Z."/>
            <person name="Freedman E."/>
            <person name="Gellesch M."/>
            <person name="Goldberg J."/>
            <person name="Griggs A."/>
            <person name="Gujja S."/>
            <person name="Heilman E."/>
            <person name="Heiman D."/>
            <person name="Howarth C."/>
            <person name="Mehta T."/>
            <person name="Neiman D."/>
            <person name="Pearson M."/>
            <person name="Roberts A."/>
            <person name="Saif S."/>
            <person name="Shea T."/>
            <person name="Shenoy N."/>
            <person name="Sisk P."/>
            <person name="Stolte C."/>
            <person name="Sykes S."/>
            <person name="White J."/>
            <person name="Yandava C."/>
            <person name="Haas B."/>
            <person name="Nusbaum C."/>
            <person name="Birren B."/>
        </authorList>
    </citation>
    <scope>NUCLEOTIDE SEQUENCE [LARGE SCALE GENOMIC DNA]</scope>
    <source>
        <strain evidence="8">ATCC 50818</strain>
    </source>
</reference>
<dbReference type="InterPro" id="IPR004823">
    <property type="entry name" value="TAF_TATA-bd_Histone-like_dom"/>
</dbReference>
<dbReference type="PANTHER" id="PTHR10221:SF9">
    <property type="entry name" value="TRANSCRIPTION INITIATION FACTOR TFIID SUBUNIT 6"/>
    <property type="match status" value="1"/>
</dbReference>
<name>F2TW61_SALR5</name>
<protein>
    <recommendedName>
        <fullName evidence="7">TATA box binding protein associated factor (TAF) histone-like fold domain-containing protein</fullName>
    </recommendedName>
</protein>
<dbReference type="Gene3D" id="1.10.20.10">
    <property type="entry name" value="Histone, subunit A"/>
    <property type="match status" value="1"/>
</dbReference>
<dbReference type="AlphaFoldDB" id="F2TW61"/>